<gene>
    <name evidence="9" type="ORF">AAFF_G00161140</name>
</gene>
<dbReference type="GO" id="GO:0046872">
    <property type="term" value="F:metal ion binding"/>
    <property type="evidence" value="ECO:0007669"/>
    <property type="project" value="UniProtKB-KW"/>
</dbReference>
<dbReference type="Pfam" id="PF13359">
    <property type="entry name" value="DDE_Tnp_4"/>
    <property type="match status" value="1"/>
</dbReference>
<dbReference type="PANTHER" id="PTHR22930:SF292">
    <property type="entry name" value="DDE TNP4 DOMAIN-CONTAINING PROTEIN"/>
    <property type="match status" value="1"/>
</dbReference>
<organism evidence="9 10">
    <name type="scientific">Aldrovandia affinis</name>
    <dbReference type="NCBI Taxonomy" id="143900"/>
    <lineage>
        <taxon>Eukaryota</taxon>
        <taxon>Metazoa</taxon>
        <taxon>Chordata</taxon>
        <taxon>Craniata</taxon>
        <taxon>Vertebrata</taxon>
        <taxon>Euteleostomi</taxon>
        <taxon>Actinopterygii</taxon>
        <taxon>Neopterygii</taxon>
        <taxon>Teleostei</taxon>
        <taxon>Notacanthiformes</taxon>
        <taxon>Halosauridae</taxon>
        <taxon>Aldrovandia</taxon>
    </lineage>
</organism>
<dbReference type="Proteomes" id="UP001221898">
    <property type="component" value="Unassembled WGS sequence"/>
</dbReference>
<evidence type="ECO:0000256" key="6">
    <source>
        <dbReference type="ARBA" id="ARBA00022801"/>
    </source>
</evidence>
<evidence type="ECO:0000256" key="1">
    <source>
        <dbReference type="ARBA" id="ARBA00001968"/>
    </source>
</evidence>
<dbReference type="GO" id="GO:0004518">
    <property type="term" value="F:nuclease activity"/>
    <property type="evidence" value="ECO:0007669"/>
    <property type="project" value="UniProtKB-KW"/>
</dbReference>
<dbReference type="PANTHER" id="PTHR22930">
    <property type="match status" value="1"/>
</dbReference>
<keyword evidence="6" id="KW-0378">Hydrolase</keyword>
<evidence type="ECO:0000256" key="3">
    <source>
        <dbReference type="ARBA" id="ARBA00006958"/>
    </source>
</evidence>
<name>A0AAD7W889_9TELE</name>
<evidence type="ECO:0000256" key="2">
    <source>
        <dbReference type="ARBA" id="ARBA00004123"/>
    </source>
</evidence>
<evidence type="ECO:0000256" key="7">
    <source>
        <dbReference type="ARBA" id="ARBA00023242"/>
    </source>
</evidence>
<evidence type="ECO:0000256" key="5">
    <source>
        <dbReference type="ARBA" id="ARBA00022723"/>
    </source>
</evidence>
<dbReference type="AlphaFoldDB" id="A0AAD7W889"/>
<keyword evidence="10" id="KW-1185">Reference proteome</keyword>
<keyword evidence="4" id="KW-0540">Nuclease</keyword>
<dbReference type="InterPro" id="IPR045249">
    <property type="entry name" value="HARBI1-like"/>
</dbReference>
<comment type="subcellular location">
    <subcellularLocation>
        <location evidence="2">Nucleus</location>
    </subcellularLocation>
</comment>
<evidence type="ECO:0000259" key="8">
    <source>
        <dbReference type="Pfam" id="PF13359"/>
    </source>
</evidence>
<comment type="similarity">
    <text evidence="3">Belongs to the HARBI1 family.</text>
</comment>
<keyword evidence="7" id="KW-0539">Nucleus</keyword>
<protein>
    <recommendedName>
        <fullName evidence="8">DDE Tnp4 domain-containing protein</fullName>
    </recommendedName>
</protein>
<feature type="domain" description="DDE Tnp4" evidence="8">
    <location>
        <begin position="73"/>
        <end position="225"/>
    </location>
</feature>
<comment type="cofactor">
    <cofactor evidence="1">
        <name>a divalent metal cation</name>
        <dbReference type="ChEBI" id="CHEBI:60240"/>
    </cofactor>
</comment>
<reference evidence="9" key="1">
    <citation type="journal article" date="2023" name="Science">
        <title>Genome structures resolve the early diversification of teleost fishes.</title>
        <authorList>
            <person name="Parey E."/>
            <person name="Louis A."/>
            <person name="Montfort J."/>
            <person name="Bouchez O."/>
            <person name="Roques C."/>
            <person name="Iampietro C."/>
            <person name="Lluch J."/>
            <person name="Castinel A."/>
            <person name="Donnadieu C."/>
            <person name="Desvignes T."/>
            <person name="Floi Bucao C."/>
            <person name="Jouanno E."/>
            <person name="Wen M."/>
            <person name="Mejri S."/>
            <person name="Dirks R."/>
            <person name="Jansen H."/>
            <person name="Henkel C."/>
            <person name="Chen W.J."/>
            <person name="Zahm M."/>
            <person name="Cabau C."/>
            <person name="Klopp C."/>
            <person name="Thompson A.W."/>
            <person name="Robinson-Rechavi M."/>
            <person name="Braasch I."/>
            <person name="Lecointre G."/>
            <person name="Bobe J."/>
            <person name="Postlethwait J.H."/>
            <person name="Berthelot C."/>
            <person name="Roest Crollius H."/>
            <person name="Guiguen Y."/>
        </authorList>
    </citation>
    <scope>NUCLEOTIDE SEQUENCE</scope>
    <source>
        <strain evidence="9">NC1722</strain>
    </source>
</reference>
<dbReference type="GO" id="GO:0016787">
    <property type="term" value="F:hydrolase activity"/>
    <property type="evidence" value="ECO:0007669"/>
    <property type="project" value="UniProtKB-KW"/>
</dbReference>
<dbReference type="EMBL" id="JAINUG010000218">
    <property type="protein sequence ID" value="KAJ8387060.1"/>
    <property type="molecule type" value="Genomic_DNA"/>
</dbReference>
<comment type="caution">
    <text evidence="9">The sequence shown here is derived from an EMBL/GenBank/DDBJ whole genome shotgun (WGS) entry which is preliminary data.</text>
</comment>
<dbReference type="GO" id="GO:0005634">
    <property type="term" value="C:nucleus"/>
    <property type="evidence" value="ECO:0007669"/>
    <property type="project" value="UniProtKB-SubCell"/>
</dbReference>
<evidence type="ECO:0000256" key="4">
    <source>
        <dbReference type="ARBA" id="ARBA00022722"/>
    </source>
</evidence>
<keyword evidence="5" id="KW-0479">Metal-binding</keyword>
<accession>A0AAD7W889</accession>
<proteinExistence type="inferred from homology"/>
<evidence type="ECO:0000313" key="9">
    <source>
        <dbReference type="EMBL" id="KAJ8387060.1"/>
    </source>
</evidence>
<sequence length="275" mass="30909">MFLWYLANQNSFRELSDKFDVSQGAAHKVIVEVLDLTCLLASSFITWPTHCEKRTNAVLFRRACGIDGIVGAIDGCHIRIQRPPVRGGDYLNRKSFYSILLQGIVDDQGKFIDIFTGPPGRVHDSRMLRASPFFETWMQYMGQYKLLGDTAYIAQTYPFIITPKRDNGALTVDDQQLNAQISRGRVVVEQAFGRLKCKWRRLRDLSNTRVDIMVKIIVAACALHNMCTGLGEGTCNEHPHGCPREDDENHGRLNFGVSETTRTTSGPLSANVLAR</sequence>
<evidence type="ECO:0000313" key="10">
    <source>
        <dbReference type="Proteomes" id="UP001221898"/>
    </source>
</evidence>
<dbReference type="InterPro" id="IPR027806">
    <property type="entry name" value="HARBI1_dom"/>
</dbReference>